<accession>A0A9X2IQI9</accession>
<sequence>MLDHIDDTLMLESYYKAVELNLSPDFIAILRKELERREIQIEAPEEICI</sequence>
<dbReference type="Proteomes" id="UP001139179">
    <property type="component" value="Unassembled WGS sequence"/>
</dbReference>
<dbReference type="InterPro" id="IPR036916">
    <property type="entry name" value="Sda_sf"/>
</dbReference>
<keyword evidence="2" id="KW-1185">Reference proteome</keyword>
<dbReference type="AlphaFoldDB" id="A0A9X2IQI9"/>
<reference evidence="1" key="1">
    <citation type="submission" date="2022-05" db="EMBL/GenBank/DDBJ databases">
        <title>Comparative Genomics of Spacecraft Associated Microbes.</title>
        <authorList>
            <person name="Tran M.T."/>
            <person name="Wright A."/>
            <person name="Seuylemezian A."/>
            <person name="Eisen J."/>
            <person name="Coil D."/>
        </authorList>
    </citation>
    <scope>NUCLEOTIDE SEQUENCE</scope>
    <source>
        <strain evidence="1">214.1.1</strain>
    </source>
</reference>
<protein>
    <submittedName>
        <fullName evidence="1">Sporulation histidine kinase inhibitor Sda</fullName>
    </submittedName>
</protein>
<dbReference type="Pfam" id="PF08970">
    <property type="entry name" value="Sda"/>
    <property type="match status" value="1"/>
</dbReference>
<dbReference type="EMBL" id="JAMBOL010000024">
    <property type="protein sequence ID" value="MCM3715926.1"/>
    <property type="molecule type" value="Genomic_DNA"/>
</dbReference>
<proteinExistence type="predicted"/>
<organism evidence="1 2">
    <name type="scientific">Halalkalibacter oceani</name>
    <dbReference type="NCBI Taxonomy" id="1653776"/>
    <lineage>
        <taxon>Bacteria</taxon>
        <taxon>Bacillati</taxon>
        <taxon>Bacillota</taxon>
        <taxon>Bacilli</taxon>
        <taxon>Bacillales</taxon>
        <taxon>Bacillaceae</taxon>
        <taxon>Halalkalibacter</taxon>
    </lineage>
</organism>
<evidence type="ECO:0000313" key="2">
    <source>
        <dbReference type="Proteomes" id="UP001139179"/>
    </source>
</evidence>
<dbReference type="RefSeq" id="WP_251224618.1">
    <property type="nucleotide sequence ID" value="NZ_JAMBOL010000024.1"/>
</dbReference>
<evidence type="ECO:0000313" key="1">
    <source>
        <dbReference type="EMBL" id="MCM3715926.1"/>
    </source>
</evidence>
<name>A0A9X2IQI9_9BACI</name>
<dbReference type="InterPro" id="IPR015064">
    <property type="entry name" value="Sda"/>
</dbReference>
<dbReference type="SUPFAM" id="SSF100985">
    <property type="entry name" value="Sporulation inhibitor Sda"/>
    <property type="match status" value="1"/>
</dbReference>
<gene>
    <name evidence="1" type="ORF">M3202_17870</name>
</gene>
<comment type="caution">
    <text evidence="1">The sequence shown here is derived from an EMBL/GenBank/DDBJ whole genome shotgun (WGS) entry which is preliminary data.</text>
</comment>
<dbReference type="Gene3D" id="1.10.287.1100">
    <property type="entry name" value="Sporulation inhibitor A"/>
    <property type="match status" value="1"/>
</dbReference>